<dbReference type="OrthoDB" id="7851643at2"/>
<organism evidence="2 3">
    <name type="scientific">Moheibacter sediminis</name>
    <dbReference type="NCBI Taxonomy" id="1434700"/>
    <lineage>
        <taxon>Bacteria</taxon>
        <taxon>Pseudomonadati</taxon>
        <taxon>Bacteroidota</taxon>
        <taxon>Flavobacteriia</taxon>
        <taxon>Flavobacteriales</taxon>
        <taxon>Weeksellaceae</taxon>
        <taxon>Moheibacter</taxon>
    </lineage>
</organism>
<dbReference type="EMBL" id="FWXS01000002">
    <property type="protein sequence ID" value="SMC40779.1"/>
    <property type="molecule type" value="Genomic_DNA"/>
</dbReference>
<keyword evidence="3" id="KW-1185">Reference proteome</keyword>
<name>A0A1W1YX76_9FLAO</name>
<sequence>MLSLIISSHKPDYFAAAEKNIAETCGIPYEIIQIKNPGLMGICEAYNKGAEQAKYENLLFIHEDLLFETQDWGNILVDYLKDENLGCIGVAGANYIPHVPTSWWVVKGYAASHIAHFNNETQKRYDYTFKGNEKGLFDVKFIDGVFIGCRKDVWQKNKFDERLKDFHAYDISFSLKINTSLQNFITNKISIVHFSPGTLSKEWLNQLIYNRELNAEYFSQKIIDRNTEFEAYFNFVEFLRQKRFSKKERLTFLLKYFNLSKLGVIGSFKALRFIYWIYKY</sequence>
<dbReference type="RefSeq" id="WP_084016006.1">
    <property type="nucleotide sequence ID" value="NZ_FWXS01000002.1"/>
</dbReference>
<dbReference type="InterPro" id="IPR029044">
    <property type="entry name" value="Nucleotide-diphossugar_trans"/>
</dbReference>
<evidence type="ECO:0000259" key="1">
    <source>
        <dbReference type="Pfam" id="PF13712"/>
    </source>
</evidence>
<evidence type="ECO:0000313" key="3">
    <source>
        <dbReference type="Proteomes" id="UP000192393"/>
    </source>
</evidence>
<keyword evidence="2" id="KW-0808">Transferase</keyword>
<dbReference type="SUPFAM" id="SSF53448">
    <property type="entry name" value="Nucleotide-diphospho-sugar transferases"/>
    <property type="match status" value="1"/>
</dbReference>
<reference evidence="2 3" key="1">
    <citation type="submission" date="2017-04" db="EMBL/GenBank/DDBJ databases">
        <authorList>
            <person name="Afonso C.L."/>
            <person name="Miller P.J."/>
            <person name="Scott M.A."/>
            <person name="Spackman E."/>
            <person name="Goraichik I."/>
            <person name="Dimitrov K.M."/>
            <person name="Suarez D.L."/>
            <person name="Swayne D.E."/>
        </authorList>
    </citation>
    <scope>NUCLEOTIDE SEQUENCE [LARGE SCALE GENOMIC DNA]</scope>
    <source>
        <strain evidence="2 3">CGMCC 1.12708</strain>
    </source>
</reference>
<gene>
    <name evidence="2" type="ORF">SAMN06296427_10211</name>
</gene>
<accession>A0A1W1YX76</accession>
<dbReference type="Pfam" id="PF13712">
    <property type="entry name" value="Glyco_tranf_2_5"/>
    <property type="match status" value="1"/>
</dbReference>
<dbReference type="Gene3D" id="3.90.550.10">
    <property type="entry name" value="Spore Coat Polysaccharide Biosynthesis Protein SpsA, Chain A"/>
    <property type="match status" value="1"/>
</dbReference>
<dbReference type="AlphaFoldDB" id="A0A1W1YX76"/>
<proteinExistence type="predicted"/>
<protein>
    <submittedName>
        <fullName evidence="2">Glycosyltransferase like family protein</fullName>
    </submittedName>
</protein>
<feature type="domain" description="Streptomycin biosynthesis protein StrF" evidence="1">
    <location>
        <begin position="7"/>
        <end position="185"/>
    </location>
</feature>
<dbReference type="GO" id="GO:0016740">
    <property type="term" value="F:transferase activity"/>
    <property type="evidence" value="ECO:0007669"/>
    <property type="project" value="UniProtKB-KW"/>
</dbReference>
<dbReference type="STRING" id="1434700.SAMN06296427_10211"/>
<dbReference type="Proteomes" id="UP000192393">
    <property type="component" value="Unassembled WGS sequence"/>
</dbReference>
<evidence type="ECO:0000313" key="2">
    <source>
        <dbReference type="EMBL" id="SMC40779.1"/>
    </source>
</evidence>
<dbReference type="InterPro" id="IPR059123">
    <property type="entry name" value="StrF_dom"/>
</dbReference>
<dbReference type="CDD" id="cd00761">
    <property type="entry name" value="Glyco_tranf_GTA_type"/>
    <property type="match status" value="1"/>
</dbReference>